<name>A0ABR0JV55_9EURO</name>
<comment type="caution">
    <text evidence="2">The sequence shown here is derived from an EMBL/GenBank/DDBJ whole genome shotgun (WGS) entry which is preliminary data.</text>
</comment>
<dbReference type="EMBL" id="JAVRRG010000265">
    <property type="protein sequence ID" value="KAK5075620.1"/>
    <property type="molecule type" value="Genomic_DNA"/>
</dbReference>
<evidence type="ECO:0000313" key="2">
    <source>
        <dbReference type="EMBL" id="KAK5075620.1"/>
    </source>
</evidence>
<organism evidence="2 3">
    <name type="scientific">Lithohypha guttulata</name>
    <dbReference type="NCBI Taxonomy" id="1690604"/>
    <lineage>
        <taxon>Eukaryota</taxon>
        <taxon>Fungi</taxon>
        <taxon>Dikarya</taxon>
        <taxon>Ascomycota</taxon>
        <taxon>Pezizomycotina</taxon>
        <taxon>Eurotiomycetes</taxon>
        <taxon>Chaetothyriomycetidae</taxon>
        <taxon>Chaetothyriales</taxon>
        <taxon>Trichomeriaceae</taxon>
        <taxon>Lithohypha</taxon>
    </lineage>
</organism>
<protein>
    <submittedName>
        <fullName evidence="2">Uncharacterized protein</fullName>
    </submittedName>
</protein>
<reference evidence="2 3" key="1">
    <citation type="submission" date="2023-08" db="EMBL/GenBank/DDBJ databases">
        <title>Black Yeasts Isolated from many extreme environments.</title>
        <authorList>
            <person name="Coleine C."/>
            <person name="Stajich J.E."/>
            <person name="Selbmann L."/>
        </authorList>
    </citation>
    <scope>NUCLEOTIDE SEQUENCE [LARGE SCALE GENOMIC DNA]</scope>
    <source>
        <strain evidence="2 3">CCFEE 5885</strain>
    </source>
</reference>
<feature type="region of interest" description="Disordered" evidence="1">
    <location>
        <begin position="14"/>
        <end position="40"/>
    </location>
</feature>
<sequence length="269" mass="30167">MDQAMAQQTYFHDSHNGHSKYEHGQAQYPATSPINYPSTSEQGVVNASYKQPFYSTPEAHPGSSSLRQQLANFPVFPLRTAADEAAKQEMLDNSDRMLKSQQPEVKMNAAQKVFMNVISGGDFMNVRKYENKLVRLNAATMAHTTRDNSTIIYTRWVLVPENEDPRGVIVVDVLEFRGMGGNGVRLKFGADETIGALKFSILGKSGVKIKAGKVWTKNWNTKPLNELAVEIDGHEMQMERLNQQSRGISPAETAGMMKRFDKSWQIPRV</sequence>
<evidence type="ECO:0000313" key="3">
    <source>
        <dbReference type="Proteomes" id="UP001345013"/>
    </source>
</evidence>
<keyword evidence="3" id="KW-1185">Reference proteome</keyword>
<gene>
    <name evidence="2" type="ORF">LTR24_010038</name>
</gene>
<feature type="compositionally biased region" description="Basic and acidic residues" evidence="1">
    <location>
        <begin position="14"/>
        <end position="23"/>
    </location>
</feature>
<dbReference type="Proteomes" id="UP001345013">
    <property type="component" value="Unassembled WGS sequence"/>
</dbReference>
<evidence type="ECO:0000256" key="1">
    <source>
        <dbReference type="SAM" id="MobiDB-lite"/>
    </source>
</evidence>
<proteinExistence type="predicted"/>
<feature type="compositionally biased region" description="Polar residues" evidence="1">
    <location>
        <begin position="28"/>
        <end position="40"/>
    </location>
</feature>
<accession>A0ABR0JV55</accession>